<organism evidence="1 2">
    <name type="scientific">Sphaerisporangium siamense</name>
    <dbReference type="NCBI Taxonomy" id="795645"/>
    <lineage>
        <taxon>Bacteria</taxon>
        <taxon>Bacillati</taxon>
        <taxon>Actinomycetota</taxon>
        <taxon>Actinomycetes</taxon>
        <taxon>Streptosporangiales</taxon>
        <taxon>Streptosporangiaceae</taxon>
        <taxon>Sphaerisporangium</taxon>
    </lineage>
</organism>
<dbReference type="EMBL" id="JACHND010000001">
    <property type="protein sequence ID" value="MBB4700265.1"/>
    <property type="molecule type" value="Genomic_DNA"/>
</dbReference>
<dbReference type="AlphaFoldDB" id="A0A7W7D6J2"/>
<evidence type="ECO:0000313" key="2">
    <source>
        <dbReference type="Proteomes" id="UP000542210"/>
    </source>
</evidence>
<dbReference type="Proteomes" id="UP000542210">
    <property type="component" value="Unassembled WGS sequence"/>
</dbReference>
<comment type="caution">
    <text evidence="1">The sequence shown here is derived from an EMBL/GenBank/DDBJ whole genome shotgun (WGS) entry which is preliminary data.</text>
</comment>
<evidence type="ECO:0000313" key="1">
    <source>
        <dbReference type="EMBL" id="MBB4700265.1"/>
    </source>
</evidence>
<keyword evidence="2" id="KW-1185">Reference proteome</keyword>
<dbReference type="RefSeq" id="WP_184878302.1">
    <property type="nucleotide sequence ID" value="NZ_BOOV01000030.1"/>
</dbReference>
<protein>
    <submittedName>
        <fullName evidence="1">Uncharacterized protein</fullName>
    </submittedName>
</protein>
<name>A0A7W7D6J2_9ACTN</name>
<reference evidence="1 2" key="1">
    <citation type="submission" date="2020-08" db="EMBL/GenBank/DDBJ databases">
        <title>Sequencing the genomes of 1000 actinobacteria strains.</title>
        <authorList>
            <person name="Klenk H.-P."/>
        </authorList>
    </citation>
    <scope>NUCLEOTIDE SEQUENCE [LARGE SCALE GENOMIC DNA]</scope>
    <source>
        <strain evidence="1 2">DSM 45784</strain>
    </source>
</reference>
<accession>A0A7W7D6J2</accession>
<sequence>MDPRFVGRSTPIRCHWNTGTYLQSAGPNRRTFNESVALMRDLAARCAREDPDVVGSGPMGGNAPATAATLKHWAGWAAGHDPEYGLGATTADDDPRVLTHKTHRHPAGRQCARYTACVRTGLVLAIISAWTGRP</sequence>
<gene>
    <name evidence="1" type="ORF">BJ982_001809</name>
</gene>
<proteinExistence type="predicted"/>